<sequence length="271" mass="31465">MTSEFEPRIRFDRDRQIMEADFSGFHFDSSATVNRFYDHIEERIAATGEELWFFLVNLNDMRIDPAAWVAYATRGKALNLAHSMGSVRFDASPETAAQIERAARTEAFDPNLFTNRADALARLAEMPSTRRTRVQHDPCYATGDFVRRIAFDFERGIMEVDFSHFTFNHSRDVNDFYDHIEERIADTGRDRWFFLIDYDGCRILPAAWVQYAHRGKLLNLAHSLGSVRYAPGSETEAEIRLRAESQDFRPNIRNTRAEALARIEEMRLEHA</sequence>
<dbReference type="RefSeq" id="WP_058860697.1">
    <property type="nucleotide sequence ID" value="NZ_LPXO01000001.1"/>
</dbReference>
<dbReference type="AlphaFoldDB" id="A0A0W7WQ69"/>
<comment type="caution">
    <text evidence="1">The sequence shown here is derived from an EMBL/GenBank/DDBJ whole genome shotgun (WGS) entry which is preliminary data.</text>
</comment>
<proteinExistence type="predicted"/>
<dbReference type="OrthoDB" id="7820300at2"/>
<gene>
    <name evidence="1" type="ORF">AVJ23_03325</name>
</gene>
<protein>
    <submittedName>
        <fullName evidence="1">Uncharacterized protein</fullName>
    </submittedName>
</protein>
<evidence type="ECO:0000313" key="1">
    <source>
        <dbReference type="EMBL" id="KUF12754.1"/>
    </source>
</evidence>
<reference evidence="1 2" key="1">
    <citation type="submission" date="2015-12" db="EMBL/GenBank/DDBJ databases">
        <authorList>
            <person name="Shamseldin A."/>
            <person name="Moawad H."/>
            <person name="Abd El-Rahim W.M."/>
            <person name="Sadowsky M.J."/>
        </authorList>
    </citation>
    <scope>NUCLEOTIDE SEQUENCE [LARGE SCALE GENOMIC DNA]</scope>
    <source>
        <strain evidence="1 2">SJ5A-1</strain>
    </source>
</reference>
<accession>A0A0W7WQ69</accession>
<evidence type="ECO:0000313" key="2">
    <source>
        <dbReference type="Proteomes" id="UP000054396"/>
    </source>
</evidence>
<organism evidence="1 2">
    <name type="scientific">Pseudoponticoccus marisrubri</name>
    <dbReference type="NCBI Taxonomy" id="1685382"/>
    <lineage>
        <taxon>Bacteria</taxon>
        <taxon>Pseudomonadati</taxon>
        <taxon>Pseudomonadota</taxon>
        <taxon>Alphaproteobacteria</taxon>
        <taxon>Rhodobacterales</taxon>
        <taxon>Roseobacteraceae</taxon>
        <taxon>Pseudoponticoccus</taxon>
    </lineage>
</organism>
<dbReference type="STRING" id="1685382.AVJ23_03325"/>
<dbReference type="EMBL" id="LPXO01000001">
    <property type="protein sequence ID" value="KUF12754.1"/>
    <property type="molecule type" value="Genomic_DNA"/>
</dbReference>
<name>A0A0W7WQ69_9RHOB</name>
<dbReference type="Proteomes" id="UP000054396">
    <property type="component" value="Unassembled WGS sequence"/>
</dbReference>
<keyword evidence="2" id="KW-1185">Reference proteome</keyword>